<proteinExistence type="predicted"/>
<evidence type="ECO:0000256" key="1">
    <source>
        <dbReference type="SAM" id="MobiDB-lite"/>
    </source>
</evidence>
<reference evidence="2 3" key="1">
    <citation type="submission" date="2016-05" db="EMBL/GenBank/DDBJ databases">
        <authorList>
            <person name="Prochazka B."/>
            <person name="Indra A."/>
            <person name="Hasenberger P."/>
            <person name="Blaschitz M."/>
            <person name="Wagner L."/>
            <person name="Wewalka G."/>
            <person name="Sorschag S."/>
            <person name="Schmid D."/>
            <person name="Ruppitsch W."/>
        </authorList>
    </citation>
    <scope>NUCLEOTIDE SEQUENCE [LARGE SCALE GENOMIC DNA]</scope>
    <source>
        <strain evidence="2 3">974010_12</strain>
    </source>
</reference>
<dbReference type="EMBL" id="LYOZ01000016">
    <property type="protein sequence ID" value="OCH98276.1"/>
    <property type="molecule type" value="Genomic_DNA"/>
</dbReference>
<evidence type="ECO:0000313" key="2">
    <source>
        <dbReference type="EMBL" id="OCH98276.1"/>
    </source>
</evidence>
<organism evidence="2 3">
    <name type="scientific">Legionella jamestowniensis</name>
    <dbReference type="NCBI Taxonomy" id="455"/>
    <lineage>
        <taxon>Bacteria</taxon>
        <taxon>Pseudomonadati</taxon>
        <taxon>Pseudomonadota</taxon>
        <taxon>Gammaproteobacteria</taxon>
        <taxon>Legionellales</taxon>
        <taxon>Legionellaceae</taxon>
        <taxon>Legionella</taxon>
    </lineage>
</organism>
<sequence>MLESIKLALMQEPVIDLTKAERIAEGGTHILYRFPEAPFVIKLMKQNPKPEELEELEQKYAVLYDCFDKEGKSRCIRELHFTHQVLLPGKEAQDAALSIVPYEKCFNSKVKFDFKIEPAELDPYLMRHNQELFARFTTILIGQKGAEPTISLNDYATIDVRIGAILQRLEEDPQLRAVMGEFLNHYRDFYQRTNIILDAMGFENILFFKDEKEEWQFKIGSAIKHDTGKYTQQLFANLHAGNEVDLTNFINFTHAYFSPANIRAVNACAMNLGLEAVIDDITINANDLFTISQELPLAERMLSYARHGDFQKMDKILQKHKNELHFNLRDFWAYPMIADEYIKHGQPPSALKNFLDIVSRLPVVLPDNNDDARRIQNTKLTLIDQKRMHDKKIMLHNEFATFFPRSKFDFWSSSSKKRQSLQNETVPCENNAQRQEEGTSMPTPFLTTPKPSWEL</sequence>
<gene>
    <name evidence="2" type="ORF">A8135_12010</name>
</gene>
<accession>A0ABX2XVN4</accession>
<protein>
    <submittedName>
        <fullName evidence="2">Uncharacterized protein</fullName>
    </submittedName>
</protein>
<dbReference type="RefSeq" id="WP_065620678.1">
    <property type="nucleotide sequence ID" value="NZ_LYOZ01000016.1"/>
</dbReference>
<comment type="caution">
    <text evidence="2">The sequence shown here is derived from an EMBL/GenBank/DDBJ whole genome shotgun (WGS) entry which is preliminary data.</text>
</comment>
<name>A0ABX2XVN4_9GAMM</name>
<feature type="region of interest" description="Disordered" evidence="1">
    <location>
        <begin position="419"/>
        <end position="455"/>
    </location>
</feature>
<keyword evidence="3" id="KW-1185">Reference proteome</keyword>
<feature type="compositionally biased region" description="Polar residues" evidence="1">
    <location>
        <begin position="420"/>
        <end position="455"/>
    </location>
</feature>
<dbReference type="Proteomes" id="UP000093336">
    <property type="component" value="Unassembled WGS sequence"/>
</dbReference>
<evidence type="ECO:0000313" key="3">
    <source>
        <dbReference type="Proteomes" id="UP000093336"/>
    </source>
</evidence>